<dbReference type="InterPro" id="IPR008780">
    <property type="entry name" value="Plasmodium_Vir"/>
</dbReference>
<dbReference type="RefSeq" id="XP_004228194.1">
    <property type="nucleotide sequence ID" value="XM_004228146.1"/>
</dbReference>
<feature type="non-terminal residue" evidence="2">
    <location>
        <position position="1"/>
    </location>
</feature>
<dbReference type="OMA" id="FNHENEN"/>
<reference evidence="2 3" key="1">
    <citation type="journal article" date="2012" name="Nat. Genet.">
        <title>Plasmodium cynomolgi genome sequences provide insight into Plasmodium vivax and the monkey malaria clade.</title>
        <authorList>
            <person name="Tachibana S."/>
            <person name="Sullivan S.A."/>
            <person name="Kawai S."/>
            <person name="Nakamura S."/>
            <person name="Kim H.R."/>
            <person name="Goto N."/>
            <person name="Arisue N."/>
            <person name="Palacpac N.M.Q."/>
            <person name="Honma H."/>
            <person name="Yagi M."/>
            <person name="Tougan T."/>
            <person name="Katakai Y."/>
            <person name="Kaneko O."/>
            <person name="Mita T."/>
            <person name="Kita K."/>
            <person name="Yasutomi Y."/>
            <person name="Sutton P.L."/>
            <person name="Shakhbatyan R."/>
            <person name="Horii T."/>
            <person name="Yasunaga T."/>
            <person name="Barnwell J.W."/>
            <person name="Escalante A.A."/>
            <person name="Carlton J.M."/>
            <person name="Tanabe K."/>
        </authorList>
    </citation>
    <scope>NUCLEOTIDE SEQUENCE [LARGE SCALE GENOMIC DNA]</scope>
    <source>
        <strain evidence="2 3">B</strain>
    </source>
</reference>
<evidence type="ECO:0000256" key="1">
    <source>
        <dbReference type="SAM" id="MobiDB-lite"/>
    </source>
</evidence>
<dbReference type="GeneID" id="14696518"/>
<name>K6UFE8_PLACD</name>
<proteinExistence type="predicted"/>
<evidence type="ECO:0008006" key="4">
    <source>
        <dbReference type="Google" id="ProtNLM"/>
    </source>
</evidence>
<dbReference type="VEuPathDB" id="PlasmoDB:PCYB_007250"/>
<dbReference type="Pfam" id="PF05795">
    <property type="entry name" value="Plasmodium_Vir"/>
    <property type="match status" value="1"/>
</dbReference>
<evidence type="ECO:0000313" key="3">
    <source>
        <dbReference type="Proteomes" id="UP000006319"/>
    </source>
</evidence>
<dbReference type="EMBL" id="DF158328">
    <property type="protein sequence ID" value="GAB69976.1"/>
    <property type="molecule type" value="Genomic_DNA"/>
</dbReference>
<dbReference type="OrthoDB" id="386729at2759"/>
<gene>
    <name evidence="2" type="ORF">PCYB_007250</name>
</gene>
<feature type="region of interest" description="Disordered" evidence="1">
    <location>
        <begin position="242"/>
        <end position="262"/>
    </location>
</feature>
<accession>K6UFE8</accession>
<sequence length="262" mass="31249">NFIRTAAKDLPSGRFYLEFNHENENLNEYSKECNKLKSPYNRYGKVVKLCKQVLKYLKKYRASFNNVNDSYDVCVLLNYAAFSRLHEIFGPADRNRITLAWAYLNFVWNDFYKIKCKPVNNIYTNDWHIRKILYDYFVDYGAIKNIFSFYNDTCQKYYTYLEIIIDVYKYFNDFCTSDDNKDRCPDFFNKCKDYNPSTYIDKVICHNEMESRRSASKTPKLVGEEQRHSTELNSVQEFESLLPKNETDFSDNSILQGHSSDR</sequence>
<dbReference type="Proteomes" id="UP000006319">
    <property type="component" value="Unassembled WGS sequence"/>
</dbReference>
<protein>
    <recommendedName>
        <fullName evidence="4">CYIR protein</fullName>
    </recommendedName>
</protein>
<feature type="compositionally biased region" description="Polar residues" evidence="1">
    <location>
        <begin position="250"/>
        <end position="262"/>
    </location>
</feature>
<dbReference type="KEGG" id="pcy:PCYB_007250"/>
<feature type="non-terminal residue" evidence="2">
    <location>
        <position position="262"/>
    </location>
</feature>
<keyword evidence="3" id="KW-1185">Reference proteome</keyword>
<feature type="region of interest" description="Disordered" evidence="1">
    <location>
        <begin position="216"/>
        <end position="235"/>
    </location>
</feature>
<dbReference type="AlphaFoldDB" id="K6UFE8"/>
<evidence type="ECO:0000313" key="2">
    <source>
        <dbReference type="EMBL" id="GAB69976.1"/>
    </source>
</evidence>
<organism evidence="2 3">
    <name type="scientific">Plasmodium cynomolgi (strain B)</name>
    <dbReference type="NCBI Taxonomy" id="1120755"/>
    <lineage>
        <taxon>Eukaryota</taxon>
        <taxon>Sar</taxon>
        <taxon>Alveolata</taxon>
        <taxon>Apicomplexa</taxon>
        <taxon>Aconoidasida</taxon>
        <taxon>Haemosporida</taxon>
        <taxon>Plasmodiidae</taxon>
        <taxon>Plasmodium</taxon>
        <taxon>Plasmodium (Plasmodium)</taxon>
    </lineage>
</organism>